<organism evidence="2 3">
    <name type="scientific">Petrolisthes manimaculis</name>
    <dbReference type="NCBI Taxonomy" id="1843537"/>
    <lineage>
        <taxon>Eukaryota</taxon>
        <taxon>Metazoa</taxon>
        <taxon>Ecdysozoa</taxon>
        <taxon>Arthropoda</taxon>
        <taxon>Crustacea</taxon>
        <taxon>Multicrustacea</taxon>
        <taxon>Malacostraca</taxon>
        <taxon>Eumalacostraca</taxon>
        <taxon>Eucarida</taxon>
        <taxon>Decapoda</taxon>
        <taxon>Pleocyemata</taxon>
        <taxon>Anomura</taxon>
        <taxon>Galatheoidea</taxon>
        <taxon>Porcellanidae</taxon>
        <taxon>Petrolisthes</taxon>
    </lineage>
</organism>
<comment type="caution">
    <text evidence="2">The sequence shown here is derived from an EMBL/GenBank/DDBJ whole genome shotgun (WGS) entry which is preliminary data.</text>
</comment>
<dbReference type="AlphaFoldDB" id="A0AAE1QLL9"/>
<name>A0AAE1QLL9_9EUCA</name>
<evidence type="ECO:0000256" key="1">
    <source>
        <dbReference type="SAM" id="MobiDB-lite"/>
    </source>
</evidence>
<sequence length="104" mass="11706">MHPLLLQPRHQGTRLPEQPVGRGRGWGRGNHVESTAALHAAPIHPLQHQLCLLFHLRRHLQEVFVPAPAHETKDVWLQTEQQFPEISVAGKNGDGGGLGRWWTI</sequence>
<reference evidence="2" key="1">
    <citation type="submission" date="2023-11" db="EMBL/GenBank/DDBJ databases">
        <title>Genome assemblies of two species of porcelain crab, Petrolisthes cinctipes and Petrolisthes manimaculis (Anomura: Porcellanidae).</title>
        <authorList>
            <person name="Angst P."/>
        </authorList>
    </citation>
    <scope>NUCLEOTIDE SEQUENCE</scope>
    <source>
        <strain evidence="2">PB745_02</strain>
        <tissue evidence="2">Gill</tissue>
    </source>
</reference>
<proteinExistence type="predicted"/>
<feature type="region of interest" description="Disordered" evidence="1">
    <location>
        <begin position="1"/>
        <end position="28"/>
    </location>
</feature>
<dbReference type="Proteomes" id="UP001292094">
    <property type="component" value="Unassembled WGS sequence"/>
</dbReference>
<evidence type="ECO:0000313" key="2">
    <source>
        <dbReference type="EMBL" id="KAK4328750.1"/>
    </source>
</evidence>
<keyword evidence="3" id="KW-1185">Reference proteome</keyword>
<dbReference type="EMBL" id="JAWZYT010000061">
    <property type="protein sequence ID" value="KAK4328750.1"/>
    <property type="molecule type" value="Genomic_DNA"/>
</dbReference>
<accession>A0AAE1QLL9</accession>
<gene>
    <name evidence="2" type="ORF">Pmani_000857</name>
</gene>
<protein>
    <submittedName>
        <fullName evidence="2">Uncharacterized protein</fullName>
    </submittedName>
</protein>
<evidence type="ECO:0000313" key="3">
    <source>
        <dbReference type="Proteomes" id="UP001292094"/>
    </source>
</evidence>